<dbReference type="EMBL" id="BK032511">
    <property type="protein sequence ID" value="DAF44538.1"/>
    <property type="molecule type" value="Genomic_DNA"/>
</dbReference>
<organism evidence="2">
    <name type="scientific">Podoviridae sp. ct8Lf7</name>
    <dbReference type="NCBI Taxonomy" id="2827723"/>
    <lineage>
        <taxon>Viruses</taxon>
        <taxon>Duplodnaviria</taxon>
        <taxon>Heunggongvirae</taxon>
        <taxon>Uroviricota</taxon>
        <taxon>Caudoviricetes</taxon>
    </lineage>
</organism>
<feature type="transmembrane region" description="Helical" evidence="1">
    <location>
        <begin position="105"/>
        <end position="123"/>
    </location>
</feature>
<evidence type="ECO:0000256" key="1">
    <source>
        <dbReference type="SAM" id="Phobius"/>
    </source>
</evidence>
<evidence type="ECO:0000313" key="2">
    <source>
        <dbReference type="EMBL" id="DAF44538.1"/>
    </source>
</evidence>
<keyword evidence="1" id="KW-1133">Transmembrane helix</keyword>
<accession>A0A8S5S1H6</accession>
<proteinExistence type="predicted"/>
<protein>
    <submittedName>
        <fullName evidence="2">Uncharacterized protein</fullName>
    </submittedName>
</protein>
<name>A0A8S5S1H6_9CAUD</name>
<sequence>MIKRYLISFLILTVSICSFSQNTSNVIITSEQLRVTNLIFAEHKKFSETIPLLNEEIVNLKLINRSLERTDSIRKLQLTYYGDVIKDKNKSIEDLTRSIKRKQKVVQYGAAGSCVLIVLCLLLK</sequence>
<reference evidence="2" key="1">
    <citation type="journal article" date="2021" name="Proc. Natl. Acad. Sci. U.S.A.">
        <title>A Catalog of Tens of Thousands of Viruses from Human Metagenomes Reveals Hidden Associations with Chronic Diseases.</title>
        <authorList>
            <person name="Tisza M.J."/>
            <person name="Buck C.B."/>
        </authorList>
    </citation>
    <scope>NUCLEOTIDE SEQUENCE</scope>
    <source>
        <strain evidence="2">Ct8Lf7</strain>
    </source>
</reference>
<keyword evidence="1" id="KW-0472">Membrane</keyword>
<keyword evidence="1" id="KW-0812">Transmembrane</keyword>